<dbReference type="Proteomes" id="UP000728185">
    <property type="component" value="Unassembled WGS sequence"/>
</dbReference>
<dbReference type="InterPro" id="IPR012347">
    <property type="entry name" value="Ferritin-like"/>
</dbReference>
<dbReference type="EMBL" id="LUCM01008883">
    <property type="protein sequence ID" value="KAA0187754.1"/>
    <property type="molecule type" value="Genomic_DNA"/>
</dbReference>
<proteinExistence type="predicted"/>
<sequence>MCSTCARNIARYWIRCQTVRGGKVHLGPVRPLFDANDILQSGINLLVQMAVDVERKVEQSWRQLYQVMQTKGDISGCELIEHEFLQNQVGVIDLLVSYYNGLHHSKCPFTYDRENIREMCKEIRTQVGHSKIQSYFMNEND</sequence>
<reference evidence="1" key="1">
    <citation type="submission" date="2019-05" db="EMBL/GenBank/DDBJ databases">
        <title>Annotation for the trematode Fasciolopsis buski.</title>
        <authorList>
            <person name="Choi Y.-J."/>
        </authorList>
    </citation>
    <scope>NUCLEOTIDE SEQUENCE</scope>
    <source>
        <strain evidence="1">HT</strain>
        <tissue evidence="1">Whole worm</tissue>
    </source>
</reference>
<dbReference type="OrthoDB" id="6264668at2759"/>
<dbReference type="SUPFAM" id="SSF47240">
    <property type="entry name" value="Ferritin-like"/>
    <property type="match status" value="1"/>
</dbReference>
<accession>A0A8E0RTM9</accession>
<dbReference type="AlphaFoldDB" id="A0A8E0RTM9"/>
<gene>
    <name evidence="1" type="ORF">FBUS_06865</name>
</gene>
<dbReference type="Gene3D" id="1.20.1260.10">
    <property type="match status" value="1"/>
</dbReference>
<dbReference type="InterPro" id="IPR009078">
    <property type="entry name" value="Ferritin-like_SF"/>
</dbReference>
<organism evidence="1 2">
    <name type="scientific">Fasciolopsis buskii</name>
    <dbReference type="NCBI Taxonomy" id="27845"/>
    <lineage>
        <taxon>Eukaryota</taxon>
        <taxon>Metazoa</taxon>
        <taxon>Spiralia</taxon>
        <taxon>Lophotrochozoa</taxon>
        <taxon>Platyhelminthes</taxon>
        <taxon>Trematoda</taxon>
        <taxon>Digenea</taxon>
        <taxon>Plagiorchiida</taxon>
        <taxon>Echinostomata</taxon>
        <taxon>Echinostomatoidea</taxon>
        <taxon>Fasciolidae</taxon>
        <taxon>Fasciolopsis</taxon>
    </lineage>
</organism>
<comment type="caution">
    <text evidence="1">The sequence shown here is derived from an EMBL/GenBank/DDBJ whole genome shotgun (WGS) entry which is preliminary data.</text>
</comment>
<evidence type="ECO:0000313" key="2">
    <source>
        <dbReference type="Proteomes" id="UP000728185"/>
    </source>
</evidence>
<keyword evidence="2" id="KW-1185">Reference proteome</keyword>
<evidence type="ECO:0000313" key="1">
    <source>
        <dbReference type="EMBL" id="KAA0187754.1"/>
    </source>
</evidence>
<name>A0A8E0RTM9_9TREM</name>
<protein>
    <submittedName>
        <fullName evidence="1">Uncharacterized protein</fullName>
    </submittedName>
</protein>